<accession>A0A6J7UIS6</accession>
<sequence length="52" mass="5908">MMLWRELPMCHGLEPVGPQHFVASTNRSRFGFSQRPMISSVEPYWPFGAPSG</sequence>
<proteinExistence type="predicted"/>
<protein>
    <submittedName>
        <fullName evidence="1">Unannotated protein</fullName>
    </submittedName>
</protein>
<dbReference type="AlphaFoldDB" id="A0A6J7UIS6"/>
<name>A0A6J7UIS6_9ZZZZ</name>
<dbReference type="EMBL" id="CAFBQP010000075">
    <property type="protein sequence ID" value="CAB5066404.1"/>
    <property type="molecule type" value="Genomic_DNA"/>
</dbReference>
<gene>
    <name evidence="1" type="ORF">UFOPK4306_01810</name>
</gene>
<evidence type="ECO:0000313" key="1">
    <source>
        <dbReference type="EMBL" id="CAB5066404.1"/>
    </source>
</evidence>
<organism evidence="1">
    <name type="scientific">freshwater metagenome</name>
    <dbReference type="NCBI Taxonomy" id="449393"/>
    <lineage>
        <taxon>unclassified sequences</taxon>
        <taxon>metagenomes</taxon>
        <taxon>ecological metagenomes</taxon>
    </lineage>
</organism>
<reference evidence="1" key="1">
    <citation type="submission" date="2020-05" db="EMBL/GenBank/DDBJ databases">
        <authorList>
            <person name="Chiriac C."/>
            <person name="Salcher M."/>
            <person name="Ghai R."/>
            <person name="Kavagutti S V."/>
        </authorList>
    </citation>
    <scope>NUCLEOTIDE SEQUENCE</scope>
</reference>